<evidence type="ECO:0000313" key="3">
    <source>
        <dbReference type="EMBL" id="KAG0317540.1"/>
    </source>
</evidence>
<feature type="domain" description="N-acetyltransferase" evidence="2">
    <location>
        <begin position="24"/>
        <end position="216"/>
    </location>
</feature>
<dbReference type="InterPro" id="IPR000182">
    <property type="entry name" value="GNAT_dom"/>
</dbReference>
<dbReference type="Gene3D" id="3.40.630.30">
    <property type="match status" value="1"/>
</dbReference>
<accession>A0A9P6RD48</accession>
<protein>
    <recommendedName>
        <fullName evidence="2">N-acetyltransferase domain-containing protein</fullName>
    </recommendedName>
</protein>
<dbReference type="PANTHER" id="PTHR43617:SF9">
    <property type="entry name" value="GNAT FAMILY ACETYLTRANSFERASE"/>
    <property type="match status" value="1"/>
</dbReference>
<dbReference type="Proteomes" id="UP000738325">
    <property type="component" value="Unassembled WGS sequence"/>
</dbReference>
<feature type="region of interest" description="Disordered" evidence="1">
    <location>
        <begin position="1"/>
        <end position="23"/>
    </location>
</feature>
<dbReference type="EMBL" id="JAAAIP010000418">
    <property type="protein sequence ID" value="KAG0317540.1"/>
    <property type="molecule type" value="Genomic_DNA"/>
</dbReference>
<dbReference type="GO" id="GO:0016747">
    <property type="term" value="F:acyltransferase activity, transferring groups other than amino-acyl groups"/>
    <property type="evidence" value="ECO:0007669"/>
    <property type="project" value="InterPro"/>
</dbReference>
<organism evidence="3 4">
    <name type="scientific">Dissophora globulifera</name>
    <dbReference type="NCBI Taxonomy" id="979702"/>
    <lineage>
        <taxon>Eukaryota</taxon>
        <taxon>Fungi</taxon>
        <taxon>Fungi incertae sedis</taxon>
        <taxon>Mucoromycota</taxon>
        <taxon>Mortierellomycotina</taxon>
        <taxon>Mortierellomycetes</taxon>
        <taxon>Mortierellales</taxon>
        <taxon>Mortierellaceae</taxon>
        <taxon>Dissophora</taxon>
    </lineage>
</organism>
<dbReference type="SUPFAM" id="SSF55729">
    <property type="entry name" value="Acyl-CoA N-acyltransferases (Nat)"/>
    <property type="match status" value="1"/>
</dbReference>
<feature type="compositionally biased region" description="Low complexity" evidence="1">
    <location>
        <begin position="8"/>
        <end position="18"/>
    </location>
</feature>
<sequence>MSLPSPPTSHTSSPGSDTKNTPTLIIRRADPENDVKHIDDFHRIINDAYRTEASWANEAHLINGERFSKDQLKDAMLDQVNILLLAFDPETGLPIGTVQLDPAEVYPDYGIYMREGAEPYVETTPKEQQIFVGLVSVDPRQQSRGIGRKLIDAGLRYAKEEMGRTQAVINVVYQRTELLDWYKRIGFVDYGERTPFPDLARIKHDDIHFAVIRMNM</sequence>
<evidence type="ECO:0000313" key="4">
    <source>
        <dbReference type="Proteomes" id="UP000738325"/>
    </source>
</evidence>
<evidence type="ECO:0000256" key="1">
    <source>
        <dbReference type="SAM" id="MobiDB-lite"/>
    </source>
</evidence>
<keyword evidence="4" id="KW-1185">Reference proteome</keyword>
<dbReference type="CDD" id="cd04301">
    <property type="entry name" value="NAT_SF"/>
    <property type="match status" value="1"/>
</dbReference>
<reference evidence="3" key="1">
    <citation type="journal article" date="2020" name="Fungal Divers.">
        <title>Resolving the Mortierellaceae phylogeny through synthesis of multi-gene phylogenetics and phylogenomics.</title>
        <authorList>
            <person name="Vandepol N."/>
            <person name="Liber J."/>
            <person name="Desiro A."/>
            <person name="Na H."/>
            <person name="Kennedy M."/>
            <person name="Barry K."/>
            <person name="Grigoriev I.V."/>
            <person name="Miller A.N."/>
            <person name="O'Donnell K."/>
            <person name="Stajich J.E."/>
            <person name="Bonito G."/>
        </authorList>
    </citation>
    <scope>NUCLEOTIDE SEQUENCE</scope>
    <source>
        <strain evidence="3">REB-010B</strain>
    </source>
</reference>
<dbReference type="PANTHER" id="PTHR43617">
    <property type="entry name" value="L-AMINO ACID N-ACETYLTRANSFERASE"/>
    <property type="match status" value="1"/>
</dbReference>
<name>A0A9P6RD48_9FUNG</name>
<evidence type="ECO:0000259" key="2">
    <source>
        <dbReference type="PROSITE" id="PS51186"/>
    </source>
</evidence>
<proteinExistence type="predicted"/>
<dbReference type="InterPro" id="IPR050276">
    <property type="entry name" value="MshD_Acetyltransferase"/>
</dbReference>
<gene>
    <name evidence="3" type="ORF">BGZ99_006227</name>
</gene>
<dbReference type="AlphaFoldDB" id="A0A9P6RD48"/>
<dbReference type="PROSITE" id="PS51186">
    <property type="entry name" value="GNAT"/>
    <property type="match status" value="1"/>
</dbReference>
<comment type="caution">
    <text evidence="3">The sequence shown here is derived from an EMBL/GenBank/DDBJ whole genome shotgun (WGS) entry which is preliminary data.</text>
</comment>
<dbReference type="Pfam" id="PF00583">
    <property type="entry name" value="Acetyltransf_1"/>
    <property type="match status" value="1"/>
</dbReference>
<dbReference type="InterPro" id="IPR016181">
    <property type="entry name" value="Acyl_CoA_acyltransferase"/>
</dbReference>
<dbReference type="OrthoDB" id="5689at2759"/>